<dbReference type="PROSITE" id="PS51379">
    <property type="entry name" value="4FE4S_FER_2"/>
    <property type="match status" value="1"/>
</dbReference>
<dbReference type="InterPro" id="IPR023210">
    <property type="entry name" value="NADP_OxRdtase_dom"/>
</dbReference>
<sequence length="273" mass="30945">MRLGTDYLDVYLLHNMNPSNWEAVKKHDGFTFLDKMIEKGKIRHKGFSIHNSLKAFKEVVDSFDWEMAQIQLNILGETMQAGVEGLKYAADKGLAVVIMEPLMGGYLLNNVPAEVNELIQSYPEKRSLVEWCFRWLYNMPETSVILSGTSSLAQLKENLRIFDQATPNVMSDEDQEFIHKIRDAFESKKSIGCTGCWYCMPCPQGVAIPEVFKLYNSYQLMNDPHDKLMYQSRIVPFGAGADQCISCGICAQNCPQGLQIPELLETTHTELKA</sequence>
<evidence type="ECO:0000256" key="3">
    <source>
        <dbReference type="ARBA" id="ARBA00023014"/>
    </source>
</evidence>
<gene>
    <name evidence="5" type="ORF">SBF1_2130008</name>
</gene>
<evidence type="ECO:0000313" key="6">
    <source>
        <dbReference type="Proteomes" id="UP000238916"/>
    </source>
</evidence>
<dbReference type="InterPro" id="IPR036812">
    <property type="entry name" value="NAD(P)_OxRdtase_dom_sf"/>
</dbReference>
<dbReference type="Pfam" id="PF13187">
    <property type="entry name" value="Fer4_9"/>
    <property type="match status" value="1"/>
</dbReference>
<protein>
    <submittedName>
        <fullName evidence="5">Oxidoreductase of aldo/keto reductase family</fullName>
    </submittedName>
</protein>
<dbReference type="GO" id="GO:0051536">
    <property type="term" value="F:iron-sulfur cluster binding"/>
    <property type="evidence" value="ECO:0007669"/>
    <property type="project" value="UniProtKB-KW"/>
</dbReference>
<dbReference type="Proteomes" id="UP000238916">
    <property type="component" value="Unassembled WGS sequence"/>
</dbReference>
<evidence type="ECO:0000256" key="2">
    <source>
        <dbReference type="ARBA" id="ARBA00023004"/>
    </source>
</evidence>
<dbReference type="InterPro" id="IPR053135">
    <property type="entry name" value="AKR2_Oxidoreductase"/>
</dbReference>
<dbReference type="InterPro" id="IPR017900">
    <property type="entry name" value="4Fe4S_Fe_S_CS"/>
</dbReference>
<keyword evidence="3" id="KW-0411">Iron-sulfur</keyword>
<organism evidence="5 6">
    <name type="scientific">Candidatus Desulfosporosinus infrequens</name>
    <dbReference type="NCBI Taxonomy" id="2043169"/>
    <lineage>
        <taxon>Bacteria</taxon>
        <taxon>Bacillati</taxon>
        <taxon>Bacillota</taxon>
        <taxon>Clostridia</taxon>
        <taxon>Eubacteriales</taxon>
        <taxon>Desulfitobacteriaceae</taxon>
        <taxon>Desulfosporosinus</taxon>
    </lineage>
</organism>
<evidence type="ECO:0000256" key="1">
    <source>
        <dbReference type="ARBA" id="ARBA00022723"/>
    </source>
</evidence>
<evidence type="ECO:0000313" key="5">
    <source>
        <dbReference type="EMBL" id="SPF40053.1"/>
    </source>
</evidence>
<name>A0A2U3KK72_9FIRM</name>
<evidence type="ECO:0000259" key="4">
    <source>
        <dbReference type="PROSITE" id="PS51379"/>
    </source>
</evidence>
<dbReference type="PANTHER" id="PTHR43312">
    <property type="entry name" value="D-THREO-ALDOSE 1-DEHYDROGENASE"/>
    <property type="match status" value="1"/>
</dbReference>
<feature type="domain" description="4Fe-4S ferredoxin-type" evidence="4">
    <location>
        <begin position="235"/>
        <end position="263"/>
    </location>
</feature>
<dbReference type="GO" id="GO:0046872">
    <property type="term" value="F:metal ion binding"/>
    <property type="evidence" value="ECO:0007669"/>
    <property type="project" value="UniProtKB-KW"/>
</dbReference>
<keyword evidence="2" id="KW-0408">Iron</keyword>
<dbReference type="PANTHER" id="PTHR43312:SF2">
    <property type="entry name" value="OXIDOREDUCTASE"/>
    <property type="match status" value="1"/>
</dbReference>
<dbReference type="Pfam" id="PF00248">
    <property type="entry name" value="Aldo_ket_red"/>
    <property type="match status" value="1"/>
</dbReference>
<accession>A0A2U3KK72</accession>
<dbReference type="EMBL" id="OMOF01000128">
    <property type="protein sequence ID" value="SPF40053.1"/>
    <property type="molecule type" value="Genomic_DNA"/>
</dbReference>
<dbReference type="SUPFAM" id="SSF51430">
    <property type="entry name" value="NAD(P)-linked oxidoreductase"/>
    <property type="match status" value="1"/>
</dbReference>
<dbReference type="AlphaFoldDB" id="A0A2U3KK72"/>
<keyword evidence="1" id="KW-0479">Metal-binding</keyword>
<dbReference type="PROSITE" id="PS00198">
    <property type="entry name" value="4FE4S_FER_1"/>
    <property type="match status" value="1"/>
</dbReference>
<dbReference type="InterPro" id="IPR017896">
    <property type="entry name" value="4Fe4S_Fe-S-bd"/>
</dbReference>
<dbReference type="Gene3D" id="3.20.20.100">
    <property type="entry name" value="NADP-dependent oxidoreductase domain"/>
    <property type="match status" value="1"/>
</dbReference>
<reference evidence="6" key="1">
    <citation type="submission" date="2018-02" db="EMBL/GenBank/DDBJ databases">
        <authorList>
            <person name="Hausmann B."/>
        </authorList>
    </citation>
    <scope>NUCLEOTIDE SEQUENCE [LARGE SCALE GENOMIC DNA]</scope>
    <source>
        <strain evidence="6">Peat soil MAG SbF1</strain>
    </source>
</reference>
<proteinExistence type="predicted"/>